<name>A0A5B7EJD4_PORTR</name>
<evidence type="ECO:0000313" key="4">
    <source>
        <dbReference type="Proteomes" id="UP000324222"/>
    </source>
</evidence>
<feature type="region of interest" description="Disordered" evidence="1">
    <location>
        <begin position="64"/>
        <end position="88"/>
    </location>
</feature>
<accession>A0A5B7EJD4</accession>
<reference evidence="3 4" key="1">
    <citation type="submission" date="2019-05" db="EMBL/GenBank/DDBJ databases">
        <title>Another draft genome of Portunus trituberculatus and its Hox gene families provides insights of decapod evolution.</title>
        <authorList>
            <person name="Jeong J.-H."/>
            <person name="Song I."/>
            <person name="Kim S."/>
            <person name="Choi T."/>
            <person name="Kim D."/>
            <person name="Ryu S."/>
            <person name="Kim W."/>
        </authorList>
    </citation>
    <scope>NUCLEOTIDE SEQUENCE [LARGE SCALE GENOMIC DNA]</scope>
    <source>
        <tissue evidence="3">Muscle</tissue>
    </source>
</reference>
<dbReference type="Proteomes" id="UP000324222">
    <property type="component" value="Unassembled WGS sequence"/>
</dbReference>
<proteinExistence type="predicted"/>
<dbReference type="AlphaFoldDB" id="A0A5B7EJD4"/>
<evidence type="ECO:0000256" key="2">
    <source>
        <dbReference type="SAM" id="SignalP"/>
    </source>
</evidence>
<sequence>MTPAARHMTLSWIPPGVLACITTTTSSSLRSTTWSSSSSLQAKHWQLKGKCGASTFTSVVLTIPPHPTQSHPSGTSVPAHASIGKLRG</sequence>
<dbReference type="EMBL" id="VSRR010003076">
    <property type="protein sequence ID" value="MPC34541.1"/>
    <property type="molecule type" value="Genomic_DNA"/>
</dbReference>
<dbReference type="PROSITE" id="PS51257">
    <property type="entry name" value="PROKAR_LIPOPROTEIN"/>
    <property type="match status" value="1"/>
</dbReference>
<evidence type="ECO:0000256" key="1">
    <source>
        <dbReference type="SAM" id="MobiDB-lite"/>
    </source>
</evidence>
<feature type="signal peptide" evidence="2">
    <location>
        <begin position="1"/>
        <end position="19"/>
    </location>
</feature>
<keyword evidence="4" id="KW-1185">Reference proteome</keyword>
<evidence type="ECO:0008006" key="5">
    <source>
        <dbReference type="Google" id="ProtNLM"/>
    </source>
</evidence>
<organism evidence="3 4">
    <name type="scientific">Portunus trituberculatus</name>
    <name type="common">Swimming crab</name>
    <name type="synonym">Neptunus trituberculatus</name>
    <dbReference type="NCBI Taxonomy" id="210409"/>
    <lineage>
        <taxon>Eukaryota</taxon>
        <taxon>Metazoa</taxon>
        <taxon>Ecdysozoa</taxon>
        <taxon>Arthropoda</taxon>
        <taxon>Crustacea</taxon>
        <taxon>Multicrustacea</taxon>
        <taxon>Malacostraca</taxon>
        <taxon>Eumalacostraca</taxon>
        <taxon>Eucarida</taxon>
        <taxon>Decapoda</taxon>
        <taxon>Pleocyemata</taxon>
        <taxon>Brachyura</taxon>
        <taxon>Eubrachyura</taxon>
        <taxon>Portunoidea</taxon>
        <taxon>Portunidae</taxon>
        <taxon>Portuninae</taxon>
        <taxon>Portunus</taxon>
    </lineage>
</organism>
<comment type="caution">
    <text evidence="3">The sequence shown here is derived from an EMBL/GenBank/DDBJ whole genome shotgun (WGS) entry which is preliminary data.</text>
</comment>
<keyword evidence="2" id="KW-0732">Signal</keyword>
<gene>
    <name evidence="3" type="ORF">E2C01_027933</name>
</gene>
<feature type="chain" id="PRO_5023032596" description="Secreted protein" evidence="2">
    <location>
        <begin position="20"/>
        <end position="88"/>
    </location>
</feature>
<protein>
    <recommendedName>
        <fullName evidence="5">Secreted protein</fullName>
    </recommendedName>
</protein>
<evidence type="ECO:0000313" key="3">
    <source>
        <dbReference type="EMBL" id="MPC34541.1"/>
    </source>
</evidence>